<dbReference type="SUPFAM" id="SSF56601">
    <property type="entry name" value="beta-lactamase/transpeptidase-like"/>
    <property type="match status" value="1"/>
</dbReference>
<keyword evidence="3" id="KW-0378">Hydrolase</keyword>
<dbReference type="RefSeq" id="WP_371392493.1">
    <property type="nucleotide sequence ID" value="NZ_CP163421.1"/>
</dbReference>
<reference evidence="4" key="1">
    <citation type="journal article" date="2019" name="Int. J. Syst. Evol. Microbiol.">
        <title>The Global Catalogue of Microorganisms (GCM) 10K type strain sequencing project: providing services to taxonomists for standard genome sequencing and annotation.</title>
        <authorList>
            <consortium name="The Broad Institute Genomics Platform"/>
            <consortium name="The Broad Institute Genome Sequencing Center for Infectious Disease"/>
            <person name="Wu L."/>
            <person name="Ma J."/>
        </authorList>
    </citation>
    <scope>NUCLEOTIDE SEQUENCE [LARGE SCALE GENOMIC DNA]</scope>
    <source>
        <strain evidence="4">CCUG 62981</strain>
    </source>
</reference>
<keyword evidence="4" id="KW-1185">Reference proteome</keyword>
<feature type="domain" description="Beta-lactamase-related" evidence="2">
    <location>
        <begin position="237"/>
        <end position="548"/>
    </location>
</feature>
<dbReference type="PANTHER" id="PTHR46825:SF15">
    <property type="entry name" value="BETA-LACTAMASE-RELATED DOMAIN-CONTAINING PROTEIN"/>
    <property type="match status" value="1"/>
</dbReference>
<dbReference type="Proteomes" id="UP001596024">
    <property type="component" value="Unassembled WGS sequence"/>
</dbReference>
<evidence type="ECO:0000259" key="2">
    <source>
        <dbReference type="Pfam" id="PF00144"/>
    </source>
</evidence>
<protein>
    <submittedName>
        <fullName evidence="3">Serine hydrolase domain-containing protein</fullName>
        <ecNumber evidence="3">3.-.-.-</ecNumber>
    </submittedName>
</protein>
<dbReference type="GO" id="GO:0016787">
    <property type="term" value="F:hydrolase activity"/>
    <property type="evidence" value="ECO:0007669"/>
    <property type="project" value="UniProtKB-KW"/>
</dbReference>
<comment type="caution">
    <text evidence="3">The sequence shown here is derived from an EMBL/GenBank/DDBJ whole genome shotgun (WGS) entry which is preliminary data.</text>
</comment>
<name>A0ABV9ND53_9PROT</name>
<dbReference type="EMBL" id="JBHSGQ010000003">
    <property type="protein sequence ID" value="MFC4725239.1"/>
    <property type="molecule type" value="Genomic_DNA"/>
</dbReference>
<evidence type="ECO:0000313" key="3">
    <source>
        <dbReference type="EMBL" id="MFC4725239.1"/>
    </source>
</evidence>
<feature type="chain" id="PRO_5046831648" evidence="1">
    <location>
        <begin position="20"/>
        <end position="577"/>
    </location>
</feature>
<dbReference type="Gene3D" id="3.40.710.10">
    <property type="entry name" value="DD-peptidase/beta-lactamase superfamily"/>
    <property type="match status" value="1"/>
</dbReference>
<dbReference type="InterPro" id="IPR050491">
    <property type="entry name" value="AmpC-like"/>
</dbReference>
<proteinExistence type="predicted"/>
<accession>A0ABV9ND53</accession>
<dbReference type="InterPro" id="IPR001466">
    <property type="entry name" value="Beta-lactam-related"/>
</dbReference>
<keyword evidence="1" id="KW-0732">Signal</keyword>
<dbReference type="EC" id="3.-.-.-" evidence="3"/>
<evidence type="ECO:0000313" key="4">
    <source>
        <dbReference type="Proteomes" id="UP001596024"/>
    </source>
</evidence>
<feature type="signal peptide" evidence="1">
    <location>
        <begin position="1"/>
        <end position="19"/>
    </location>
</feature>
<sequence length="577" mass="61748">MRYTAYAFAALAMAAASSAAPPVPYLRAMTASALASAEDAPSPVASLTMEQADALIAAAEARREAEGVSEMSDGGEAVYAIADAGAAMAGTNADAAPVLPERYLPESRTGAEETATPEADSETIYRIAPVAGAEAEAPFIASAPDMDPEAALAEAAAIAESLDMAYVSEGSVVPVAVPADGGEFVWEIAPERLLPTLVDQAETLAQMSDPHAPRVSLYSNLAYLDDVIVRLNQAASARRVVGLAVAIIEQGRPALIYTSGETAAGSGEPITPRTVFRAASLTKTMTGVLLAHLEHEGRIRLDDPAPEIIRVNNSRQPTVLDLVSHRTGLPRNAYDNRLEEGRAIDAILTDTAQLDPVCAVGECYTYQNIVFSGAAEVVRRSTGSSYERNVRRRLFERYGMTTAGFAERDLTRAASWARPHRGWQRRADTPGSPASNYDAVAPAAAAVVSLEDLMAWAQAHISETGGIPADIRERIFTPYVATPRETRGLDRRFPGRVQETHYGLGWRIYSWGERTLVAHSGYLSGYGAQIVMEPATGFAYIALWNADAAAPWRLWPTVMDLRTGDGPGDWLDELNED</sequence>
<dbReference type="PANTHER" id="PTHR46825">
    <property type="entry name" value="D-ALANYL-D-ALANINE-CARBOXYPEPTIDASE/ENDOPEPTIDASE AMPH"/>
    <property type="match status" value="1"/>
</dbReference>
<organism evidence="3 4">
    <name type="scientific">Glycocaulis abyssi</name>
    <dbReference type="NCBI Taxonomy" id="1433403"/>
    <lineage>
        <taxon>Bacteria</taxon>
        <taxon>Pseudomonadati</taxon>
        <taxon>Pseudomonadota</taxon>
        <taxon>Alphaproteobacteria</taxon>
        <taxon>Maricaulales</taxon>
        <taxon>Maricaulaceae</taxon>
        <taxon>Glycocaulis</taxon>
    </lineage>
</organism>
<gene>
    <name evidence="3" type="ORF">ACFPB0_08045</name>
</gene>
<dbReference type="Pfam" id="PF00144">
    <property type="entry name" value="Beta-lactamase"/>
    <property type="match status" value="1"/>
</dbReference>
<evidence type="ECO:0000256" key="1">
    <source>
        <dbReference type="SAM" id="SignalP"/>
    </source>
</evidence>
<dbReference type="InterPro" id="IPR012338">
    <property type="entry name" value="Beta-lactam/transpept-like"/>
</dbReference>